<dbReference type="InterPro" id="IPR012929">
    <property type="entry name" value="Nucleoprot-TPR/MLP1-2_dom"/>
</dbReference>
<dbReference type="GO" id="GO:0006406">
    <property type="term" value="P:mRNA export from nucleus"/>
    <property type="evidence" value="ECO:0007669"/>
    <property type="project" value="TreeGrafter"/>
</dbReference>
<evidence type="ECO:0000256" key="4">
    <source>
        <dbReference type="SAM" id="Coils"/>
    </source>
</evidence>
<evidence type="ECO:0000259" key="6">
    <source>
        <dbReference type="Pfam" id="PF07926"/>
    </source>
</evidence>
<feature type="region of interest" description="Disordered" evidence="5">
    <location>
        <begin position="91"/>
        <end position="138"/>
    </location>
</feature>
<dbReference type="EMBL" id="KZ819330">
    <property type="protein sequence ID" value="PWN19729.1"/>
    <property type="molecule type" value="Genomic_DNA"/>
</dbReference>
<dbReference type="STRING" id="1684307.A0A316U338"/>
<feature type="region of interest" description="Disordered" evidence="5">
    <location>
        <begin position="977"/>
        <end position="999"/>
    </location>
</feature>
<dbReference type="PANTHER" id="PTHR18898">
    <property type="entry name" value="NUCLEOPROTEIN TPR-RELATED"/>
    <property type="match status" value="1"/>
</dbReference>
<feature type="compositionally biased region" description="Low complexity" evidence="5">
    <location>
        <begin position="1862"/>
        <end position="1895"/>
    </location>
</feature>
<feature type="coiled-coil region" evidence="4">
    <location>
        <begin position="499"/>
        <end position="568"/>
    </location>
</feature>
<feature type="coiled-coil region" evidence="4">
    <location>
        <begin position="646"/>
        <end position="680"/>
    </location>
</feature>
<keyword evidence="2 4" id="KW-0175">Coiled coil</keyword>
<sequence>MAEAEALPPGIPLPGEGGAGSSRLAVNLPLDLPKESILAAIQTHATLSVSNGELTEASLASPDNSVILAVYSALSALASKYDAEVQARETREVDVESQLNASDHLRSEAEGKASQAMREAEAAEAGRRSAQQALEEKETELASLKASVQNGTAASAEIKAVLDKEQGEKKELLEVLNKERAEGRQRSDEIETYIARTREGRQEINRITTELQEVKASESAAKFKAQSLSQELELARNDASWAHSELTRLNSDHTAFRVSKHSEVVKLQSELDEASQSASTLQTKVEGLQSAYDDASRRLSEASIEREQLVNRLASQEESFRREVETKDRLNALLQRRTDDETRRREQVESEWENVLEGCRETELELQDKVGQAEDRIQSLKAEKEELQLALDRMAESIGIDTASRAGSIDGQVAPTTPLRPFATSLGLGGNGNTPSIMMMSPTAAMASSMQRSGKTFTEVYTALAKTEEELRREKLETSRLASVLETIMNDLQERGPALQAQREETDRLAVALEELSADFARACEERDAAERANKQSRAEGSAVRRENDLLNQQLADLGRQVRALTREVIIRDDPSAVSRLQEDGSEFPSLNVAPESDTQSVISTELVTFDSLTSLVAQNGRLLRVARELGARMEEEEAKWRERNEHEESEAVQEATRLIERLESEIGSERSRTEAMRRERDMFRSMLASGSRAGFAASTSSVDGQGTSASVSGAHANLAGQYAALQNQFDTFREETSRDADALKTEARQARDEAGKSALAAAREKAGRESSEERYRTLQQTFELQRSELSELSKRLQAQQGNLARLETSSHSLSEDLFSTRKELERLRNESAHLRAERDIAKGSESRLMEEISAMVKEKAGLNELLRNVQSMQNDLDRNASEAKRRMEAQIEKLEEQGKDYRERVQKEEAARREVELRREIDVGGLTSRLERTSAEFATAKEQIAVAKTNVEHLTRRTEDLQKQIDSKEEKLAVYERRSATSATTNGPSGSAGATSSLNNEQQLQIEIAELRGDLRGAQVDAEQSRSHVEQYKAIAQASEEALTQLQATYDEYQTITQASLSEKDGEIAQLRSRLESVAAEITSLQNEASSARQALETQRNEFEAEKHSLQTALTDFNGAEERARADHEEVRADIEKQAQLAREAHQKYETELLAHAEDIKALSALKETLERTRSEARESQKNYEISQADLSTSKVSWEAQREALAREKDSMSQRINELVDQTTVLHQHLETLTSQVSQIRTADGEPAGDADASFSNAGLESLREIANHHRRDKEIAELHLEGLKQETTRLRLNLEYANRSLEETKIQLSEERERNSTAGSAGAKQHDEVLEKINQLSILRESNATLRDESERSARRAQTLETQLAASQAEIDPLKEQLRTVQNELSAAQGQLRIVQEDNKRWQARAQSILAQYDRIDPEEIKRLEERAVAAETRTQELQQQLEASKTEVTNSKDQFSRLRTQASDRLKLLREEIAGLKEQIETLKRDKEGAQAIADQVQAAESEAVTSGLRRQLEEIQQEKQAAEQKASASQQKIQELERQISELQQAVQAAGEAKASEANAESGAQAGASSGADVDAAVAKALEEAQSKWQEEKTALEASKTTIENREKQHHQKAREFLTAMRQAQKERDDIRKEKEAVEANFAANHAEEIEKVVAERVAAGGQQTGGAAGTSVVKEEAGLSSDEVEALKGRIAELEEALSKANTRISELEASLQQASASEGTSSSQDIEKLKAEHAEALKEQQSTLAQQYQKRQSMAVEVAIKKAQAETGGATPNAEAVAQQIQAAVAAKEQEIRQLLANGSEGGAGASDEAALKARYETGFEAGKKEAALRNQLMLKQRDGKIERLTKEIAELKGETPSTSTSATTPTAGSAGAANSAAGSSTAASTTGGAPVGRPAVAQVPGRGGTTSIRGRGGPALATGNGATAGAARGGRGGAVAPRGGLALRGGATARGGVAGRGGARGGGVAGTGVAGGQAQKRKMSEDQGAAGEGAKKAKEG</sequence>
<dbReference type="InterPro" id="IPR057974">
    <property type="entry name" value="NUA/TPR/MLP1-2-like_dom"/>
</dbReference>
<dbReference type="RefSeq" id="XP_025346889.1">
    <property type="nucleotide sequence ID" value="XM_025490960.1"/>
</dbReference>
<evidence type="ECO:0000256" key="2">
    <source>
        <dbReference type="ARBA" id="ARBA00023054"/>
    </source>
</evidence>
<feature type="compositionally biased region" description="Basic and acidic residues" evidence="5">
    <location>
        <begin position="747"/>
        <end position="756"/>
    </location>
</feature>
<dbReference type="GO" id="GO:0017056">
    <property type="term" value="F:structural constituent of nuclear pore"/>
    <property type="evidence" value="ECO:0007669"/>
    <property type="project" value="TreeGrafter"/>
</dbReference>
<dbReference type="GO" id="GO:0006606">
    <property type="term" value="P:protein import into nucleus"/>
    <property type="evidence" value="ECO:0007669"/>
    <property type="project" value="InterPro"/>
</dbReference>
<dbReference type="Pfam" id="PF25785">
    <property type="entry name" value="TPR"/>
    <property type="match status" value="1"/>
</dbReference>
<dbReference type="PANTHER" id="PTHR18898:SF2">
    <property type="entry name" value="NUCLEOPROTEIN TPR"/>
    <property type="match status" value="1"/>
</dbReference>
<name>A0A316U338_9BASI</name>
<feature type="region of interest" description="Disordered" evidence="5">
    <location>
        <begin position="1548"/>
        <end position="1616"/>
    </location>
</feature>
<feature type="compositionally biased region" description="Basic and acidic residues" evidence="5">
    <location>
        <begin position="1585"/>
        <end position="1599"/>
    </location>
</feature>
<dbReference type="Proteomes" id="UP000245942">
    <property type="component" value="Unassembled WGS sequence"/>
</dbReference>
<protein>
    <submittedName>
        <fullName evidence="9">Uncharacterized protein</fullName>
    </submittedName>
</protein>
<feature type="coiled-coil region" evidence="4">
    <location>
        <begin position="264"/>
        <end position="397"/>
    </location>
</feature>
<accession>A0A316U338</accession>
<feature type="compositionally biased region" description="Basic and acidic residues" evidence="5">
    <location>
        <begin position="118"/>
        <end position="127"/>
    </location>
</feature>
<dbReference type="Pfam" id="PF07926">
    <property type="entry name" value="TPR_MLP1_2"/>
    <property type="match status" value="1"/>
</dbReference>
<feature type="coiled-coil region" evidence="4">
    <location>
        <begin position="1689"/>
        <end position="1757"/>
    </location>
</feature>
<keyword evidence="3" id="KW-0539">Nucleus</keyword>
<evidence type="ECO:0000256" key="3">
    <source>
        <dbReference type="ARBA" id="ARBA00023242"/>
    </source>
</evidence>
<dbReference type="OrthoDB" id="343070at2759"/>
<feature type="region of interest" description="Disordered" evidence="5">
    <location>
        <begin position="1309"/>
        <end position="1329"/>
    </location>
</feature>
<evidence type="ECO:0000259" key="7">
    <source>
        <dbReference type="Pfam" id="PF25481"/>
    </source>
</evidence>
<evidence type="ECO:0000256" key="1">
    <source>
        <dbReference type="ARBA" id="ARBA00004123"/>
    </source>
</evidence>
<feature type="region of interest" description="Disordered" evidence="5">
    <location>
        <begin position="747"/>
        <end position="775"/>
    </location>
</feature>
<evidence type="ECO:0000256" key="5">
    <source>
        <dbReference type="SAM" id="MobiDB-lite"/>
    </source>
</evidence>
<dbReference type="GO" id="GO:0005643">
    <property type="term" value="C:nuclear pore"/>
    <property type="evidence" value="ECO:0007669"/>
    <property type="project" value="TreeGrafter"/>
</dbReference>
<keyword evidence="10" id="KW-1185">Reference proteome</keyword>
<dbReference type="Gene3D" id="1.10.287.1490">
    <property type="match status" value="1"/>
</dbReference>
<dbReference type="GeneID" id="37012694"/>
<gene>
    <name evidence="9" type="ORF">BCV69DRAFT_271650</name>
</gene>
<dbReference type="InterPro" id="IPR057577">
    <property type="entry name" value="Nucleoprot-TPR/MLP1_dom"/>
</dbReference>
<feature type="compositionally biased region" description="Basic and acidic residues" evidence="5">
    <location>
        <begin position="763"/>
        <end position="775"/>
    </location>
</feature>
<feature type="compositionally biased region" description="Low complexity" evidence="5">
    <location>
        <begin position="1912"/>
        <end position="1933"/>
    </location>
</feature>
<proteinExistence type="predicted"/>
<organism evidence="9 10">
    <name type="scientific">Pseudomicrostroma glucosiphilum</name>
    <dbReference type="NCBI Taxonomy" id="1684307"/>
    <lineage>
        <taxon>Eukaryota</taxon>
        <taxon>Fungi</taxon>
        <taxon>Dikarya</taxon>
        <taxon>Basidiomycota</taxon>
        <taxon>Ustilaginomycotina</taxon>
        <taxon>Exobasidiomycetes</taxon>
        <taxon>Microstromatales</taxon>
        <taxon>Microstromatales incertae sedis</taxon>
        <taxon>Pseudomicrostroma</taxon>
    </lineage>
</organism>
<reference evidence="9 10" key="1">
    <citation type="journal article" date="2018" name="Mol. Biol. Evol.">
        <title>Broad Genomic Sampling Reveals a Smut Pathogenic Ancestry of the Fungal Clade Ustilaginomycotina.</title>
        <authorList>
            <person name="Kijpornyongpan T."/>
            <person name="Mondo S.J."/>
            <person name="Barry K."/>
            <person name="Sandor L."/>
            <person name="Lee J."/>
            <person name="Lipzen A."/>
            <person name="Pangilinan J."/>
            <person name="LaButti K."/>
            <person name="Hainaut M."/>
            <person name="Henrissat B."/>
            <person name="Grigoriev I.V."/>
            <person name="Spatafora J.W."/>
            <person name="Aime M.C."/>
        </authorList>
    </citation>
    <scope>NUCLEOTIDE SEQUENCE [LARGE SCALE GENOMIC DNA]</scope>
    <source>
        <strain evidence="9 10">MCA 4718</strain>
    </source>
</reference>
<feature type="region of interest" description="Disordered" evidence="5">
    <location>
        <begin position="1854"/>
        <end position="2003"/>
    </location>
</feature>
<feature type="compositionally biased region" description="Gly residues" evidence="5">
    <location>
        <begin position="1955"/>
        <end position="1978"/>
    </location>
</feature>
<feature type="compositionally biased region" description="Low complexity" evidence="5">
    <location>
        <begin position="1548"/>
        <end position="1584"/>
    </location>
</feature>
<evidence type="ECO:0000313" key="9">
    <source>
        <dbReference type="EMBL" id="PWN19729.1"/>
    </source>
</evidence>
<feature type="compositionally biased region" description="Polar residues" evidence="5">
    <location>
        <begin position="981"/>
        <end position="999"/>
    </location>
</feature>
<feature type="domain" description="Nucleoprotein TPR/MPL1" evidence="7">
    <location>
        <begin position="216"/>
        <end position="291"/>
    </location>
</feature>
<feature type="compositionally biased region" description="Low complexity" evidence="5">
    <location>
        <begin position="1941"/>
        <end position="1954"/>
    </location>
</feature>
<evidence type="ECO:0000313" key="10">
    <source>
        <dbReference type="Proteomes" id="UP000245942"/>
    </source>
</evidence>
<evidence type="ECO:0000259" key="8">
    <source>
        <dbReference type="Pfam" id="PF25785"/>
    </source>
</evidence>
<dbReference type="Pfam" id="PF25481">
    <property type="entry name" value="Nucleoprot-TPR"/>
    <property type="match status" value="1"/>
</dbReference>
<feature type="domain" description="Nucleoprotein TPR/MLP1-2" evidence="6">
    <location>
        <begin position="1107"/>
        <end position="1234"/>
    </location>
</feature>
<feature type="domain" description="NUA/TPR/MLP1-2-like" evidence="8">
    <location>
        <begin position="535"/>
        <end position="639"/>
    </location>
</feature>
<comment type="subcellular location">
    <subcellularLocation>
        <location evidence="1">Nucleus</location>
    </subcellularLocation>
</comment>